<dbReference type="AlphaFoldDB" id="A0A4R4UBT7"/>
<organism evidence="1 2">
    <name type="scientific">Nonomuraea deserti</name>
    <dbReference type="NCBI Taxonomy" id="1848322"/>
    <lineage>
        <taxon>Bacteria</taxon>
        <taxon>Bacillati</taxon>
        <taxon>Actinomycetota</taxon>
        <taxon>Actinomycetes</taxon>
        <taxon>Streptosporangiales</taxon>
        <taxon>Streptosporangiaceae</taxon>
        <taxon>Nonomuraea</taxon>
    </lineage>
</organism>
<gene>
    <name evidence="1" type="ORF">E1292_45100</name>
</gene>
<protein>
    <recommendedName>
        <fullName evidence="3">Glycolipid-binding domain-containing protein</fullName>
    </recommendedName>
</protein>
<comment type="caution">
    <text evidence="1">The sequence shown here is derived from an EMBL/GenBank/DDBJ whole genome shotgun (WGS) entry which is preliminary data.</text>
</comment>
<reference evidence="1 2" key="1">
    <citation type="submission" date="2019-03" db="EMBL/GenBank/DDBJ databases">
        <title>Draft genome sequences of novel Actinobacteria.</title>
        <authorList>
            <person name="Sahin N."/>
            <person name="Ay H."/>
            <person name="Saygin H."/>
        </authorList>
    </citation>
    <scope>NUCLEOTIDE SEQUENCE [LARGE SCALE GENOMIC DNA]</scope>
    <source>
        <strain evidence="1 2">KC310</strain>
    </source>
</reference>
<proteinExistence type="predicted"/>
<evidence type="ECO:0000313" key="1">
    <source>
        <dbReference type="EMBL" id="TDC88921.1"/>
    </source>
</evidence>
<name>A0A4R4UBT7_9ACTN</name>
<dbReference type="InterPro" id="IPR009467">
    <property type="entry name" value="Glycolipid-bd_prot_put"/>
</dbReference>
<dbReference type="RefSeq" id="WP_132605943.1">
    <property type="nucleotide sequence ID" value="NZ_SMKO01000240.1"/>
</dbReference>
<sequence>MIFAPPPETAAWRHLGARTGFEVVCFRPAGGGGHRIEGCTTAVEDGMTWAVDYAIEVDRDWVTRRAEIRSRSAAGSRHTVLEGDGDGGWRIDGVPAPRVHGCLDVDLESSAVTNAFPVHRMHLAVGGGADAPAAYVRATDLTVERLDQRYLRVAGDGSGQRYDYEAPVFGFACRLAYDGSGLVLDYPGLAVRAL</sequence>
<accession>A0A4R4UBT7</accession>
<keyword evidence="2" id="KW-1185">Reference proteome</keyword>
<dbReference type="Pfam" id="PF06475">
    <property type="entry name" value="Glycolipid_bind"/>
    <property type="match status" value="1"/>
</dbReference>
<dbReference type="Proteomes" id="UP000295258">
    <property type="component" value="Unassembled WGS sequence"/>
</dbReference>
<evidence type="ECO:0000313" key="2">
    <source>
        <dbReference type="Proteomes" id="UP000295258"/>
    </source>
</evidence>
<dbReference type="SUPFAM" id="SSF159275">
    <property type="entry name" value="PA1994-like"/>
    <property type="match status" value="1"/>
</dbReference>
<evidence type="ECO:0008006" key="3">
    <source>
        <dbReference type="Google" id="ProtNLM"/>
    </source>
</evidence>
<dbReference type="EMBL" id="SMKO01000240">
    <property type="protein sequence ID" value="TDC88921.1"/>
    <property type="molecule type" value="Genomic_DNA"/>
</dbReference>